<comment type="caution">
    <text evidence="1">The sequence shown here is derived from an EMBL/GenBank/DDBJ whole genome shotgun (WGS) entry which is preliminary data.</text>
</comment>
<dbReference type="InterPro" id="IPR037045">
    <property type="entry name" value="S8pro/Inhibitor_I9_sf"/>
</dbReference>
<dbReference type="Gene3D" id="3.30.70.80">
    <property type="entry name" value="Peptidase S8 propeptide/proteinase inhibitor I9"/>
    <property type="match status" value="1"/>
</dbReference>
<organism evidence="1 2">
    <name type="scientific">candidate division WWE3 bacterium</name>
    <dbReference type="NCBI Taxonomy" id="2053526"/>
    <lineage>
        <taxon>Bacteria</taxon>
        <taxon>Katanobacteria</taxon>
    </lineage>
</organism>
<evidence type="ECO:0008006" key="3">
    <source>
        <dbReference type="Google" id="ProtNLM"/>
    </source>
</evidence>
<accession>A0A955E1A0</accession>
<evidence type="ECO:0000313" key="1">
    <source>
        <dbReference type="EMBL" id="MCA9302139.1"/>
    </source>
</evidence>
<dbReference type="Proteomes" id="UP000714817">
    <property type="component" value="Unassembled WGS sequence"/>
</dbReference>
<proteinExistence type="predicted"/>
<reference evidence="1" key="2">
    <citation type="journal article" date="2021" name="Microbiome">
        <title>Successional dynamics and alternative stable states in a saline activated sludge microbial community over 9 years.</title>
        <authorList>
            <person name="Wang Y."/>
            <person name="Ye J."/>
            <person name="Ju F."/>
            <person name="Liu L."/>
            <person name="Boyd J.A."/>
            <person name="Deng Y."/>
            <person name="Parks D.H."/>
            <person name="Jiang X."/>
            <person name="Yin X."/>
            <person name="Woodcroft B.J."/>
            <person name="Tyson G.W."/>
            <person name="Hugenholtz P."/>
            <person name="Polz M.F."/>
            <person name="Zhang T."/>
        </authorList>
    </citation>
    <scope>NUCLEOTIDE SEQUENCE</scope>
    <source>
        <strain evidence="1">HKST-UBA80</strain>
    </source>
</reference>
<reference evidence="1" key="1">
    <citation type="submission" date="2020-04" db="EMBL/GenBank/DDBJ databases">
        <authorList>
            <person name="Zhang T."/>
        </authorList>
    </citation>
    <scope>NUCLEOTIDE SEQUENCE</scope>
    <source>
        <strain evidence="1">HKST-UBA80</strain>
    </source>
</reference>
<name>A0A955E1A0_UNCKA</name>
<protein>
    <recommendedName>
        <fullName evidence="3">Inhibitor I9 domain-containing protein</fullName>
    </recommendedName>
</protein>
<dbReference type="AlphaFoldDB" id="A0A955E1A0"/>
<dbReference type="EMBL" id="JAGQNY010000007">
    <property type="protein sequence ID" value="MCA9302139.1"/>
    <property type="molecule type" value="Genomic_DNA"/>
</dbReference>
<evidence type="ECO:0000313" key="2">
    <source>
        <dbReference type="Proteomes" id="UP000714817"/>
    </source>
</evidence>
<sequence>MEKHKKDTAYIFKSKFWALFFVLLLLLAAVLVSQVVKKMQQKRLTEFTEQGLGLNESQEKTFNLILSLKVPFTPEGNLLPEQVEAQREAISEAQEFLIDEFGDRIEVYKVYTTLPNLAVRVNAETYEELRQNPLVTSISEDLPVPAN</sequence>
<gene>
    <name evidence="1" type="ORF">KDA10_02120</name>
</gene>